<organism evidence="2 3">
    <name type="scientific">Oceanobacillus piezotolerans</name>
    <dbReference type="NCBI Taxonomy" id="2448030"/>
    <lineage>
        <taxon>Bacteria</taxon>
        <taxon>Bacillati</taxon>
        <taxon>Bacillota</taxon>
        <taxon>Bacilli</taxon>
        <taxon>Bacillales</taxon>
        <taxon>Bacillaceae</taxon>
        <taxon>Oceanobacillus</taxon>
    </lineage>
</organism>
<dbReference type="AlphaFoldDB" id="A0A498DGI8"/>
<accession>A0A498DGI8</accession>
<evidence type="ECO:0000313" key="2">
    <source>
        <dbReference type="EMBL" id="RLL48308.1"/>
    </source>
</evidence>
<reference evidence="2 3" key="1">
    <citation type="submission" date="2018-10" db="EMBL/GenBank/DDBJ databases">
        <title>Oceanobacillus sp. YLB-02 draft genome.</title>
        <authorList>
            <person name="Yu L."/>
        </authorList>
    </citation>
    <scope>NUCLEOTIDE SEQUENCE [LARGE SCALE GENOMIC DNA]</scope>
    <source>
        <strain evidence="2 3">YLB-02</strain>
    </source>
</reference>
<dbReference type="InterPro" id="IPR029069">
    <property type="entry name" value="HotDog_dom_sf"/>
</dbReference>
<dbReference type="InterPro" id="IPR002539">
    <property type="entry name" value="MaoC-like_dom"/>
</dbReference>
<dbReference type="EMBL" id="RCHR01000001">
    <property type="protein sequence ID" value="RLL48308.1"/>
    <property type="molecule type" value="Genomic_DNA"/>
</dbReference>
<comment type="caution">
    <text evidence="2">The sequence shown here is derived from an EMBL/GenBank/DDBJ whole genome shotgun (WGS) entry which is preliminary data.</text>
</comment>
<gene>
    <name evidence="2" type="ORF">D8M04_03290</name>
</gene>
<keyword evidence="3" id="KW-1185">Reference proteome</keyword>
<proteinExistence type="predicted"/>
<dbReference type="Pfam" id="PF01575">
    <property type="entry name" value="MaoC_dehydratas"/>
    <property type="match status" value="1"/>
</dbReference>
<sequence length="141" mass="15979">MKLDEFTIGDIFETEAYKLSKEDIIRFAGELDPQYMHLEEEKAAQGRFNGIIASGIHTLAISFKLWIEQGRHGDDIIAGTGMNNIKFIKPVYPGDELYTTVEVINKKALKNETGIITLRLSTYNLKKEKVFKGDLSALIKR</sequence>
<dbReference type="PANTHER" id="PTHR43664:SF1">
    <property type="entry name" value="BETA-METHYLMALYL-COA DEHYDRATASE"/>
    <property type="match status" value="1"/>
</dbReference>
<dbReference type="OrthoDB" id="9801625at2"/>
<protein>
    <submittedName>
        <fullName evidence="2">MaoC family dehydratase</fullName>
    </submittedName>
</protein>
<dbReference type="RefSeq" id="WP_121521378.1">
    <property type="nucleotide sequence ID" value="NZ_RCHR01000001.1"/>
</dbReference>
<dbReference type="PANTHER" id="PTHR43664">
    <property type="entry name" value="MONOAMINE OXIDASE-RELATED"/>
    <property type="match status" value="1"/>
</dbReference>
<dbReference type="Proteomes" id="UP000270219">
    <property type="component" value="Unassembled WGS sequence"/>
</dbReference>
<dbReference type="InterPro" id="IPR052342">
    <property type="entry name" value="MCH/BMMD"/>
</dbReference>
<dbReference type="Gene3D" id="3.10.129.10">
    <property type="entry name" value="Hotdog Thioesterase"/>
    <property type="match status" value="1"/>
</dbReference>
<evidence type="ECO:0000259" key="1">
    <source>
        <dbReference type="Pfam" id="PF01575"/>
    </source>
</evidence>
<feature type="domain" description="MaoC-like" evidence="1">
    <location>
        <begin position="8"/>
        <end position="118"/>
    </location>
</feature>
<dbReference type="CDD" id="cd03454">
    <property type="entry name" value="YdeM"/>
    <property type="match status" value="1"/>
</dbReference>
<evidence type="ECO:0000313" key="3">
    <source>
        <dbReference type="Proteomes" id="UP000270219"/>
    </source>
</evidence>
<name>A0A498DGI8_9BACI</name>
<dbReference type="SUPFAM" id="SSF54637">
    <property type="entry name" value="Thioesterase/thiol ester dehydrase-isomerase"/>
    <property type="match status" value="1"/>
</dbReference>